<dbReference type="PRINTS" id="PR00385">
    <property type="entry name" value="P450"/>
</dbReference>
<dbReference type="GO" id="GO:0004497">
    <property type="term" value="F:monooxygenase activity"/>
    <property type="evidence" value="ECO:0007669"/>
    <property type="project" value="UniProtKB-KW"/>
</dbReference>
<dbReference type="GO" id="GO:0016705">
    <property type="term" value="F:oxidoreductase activity, acting on paired donors, with incorporation or reduction of molecular oxygen"/>
    <property type="evidence" value="ECO:0007669"/>
    <property type="project" value="InterPro"/>
</dbReference>
<organism evidence="10 11">
    <name type="scientific">Helianthus annuus</name>
    <name type="common">Common sunflower</name>
    <dbReference type="NCBI Taxonomy" id="4232"/>
    <lineage>
        <taxon>Eukaryota</taxon>
        <taxon>Viridiplantae</taxon>
        <taxon>Streptophyta</taxon>
        <taxon>Embryophyta</taxon>
        <taxon>Tracheophyta</taxon>
        <taxon>Spermatophyta</taxon>
        <taxon>Magnoliopsida</taxon>
        <taxon>eudicotyledons</taxon>
        <taxon>Gunneridae</taxon>
        <taxon>Pentapetalae</taxon>
        <taxon>asterids</taxon>
        <taxon>campanulids</taxon>
        <taxon>Asterales</taxon>
        <taxon>Asteraceae</taxon>
        <taxon>Asteroideae</taxon>
        <taxon>Heliantheae alliance</taxon>
        <taxon>Heliantheae</taxon>
        <taxon>Helianthus</taxon>
    </lineage>
</organism>
<keyword evidence="4 7" id="KW-0560">Oxidoreductase</keyword>
<accession>A0A251U348</accession>
<dbReference type="AlphaFoldDB" id="A0A251U348"/>
<evidence type="ECO:0000256" key="2">
    <source>
        <dbReference type="ARBA" id="ARBA00010617"/>
    </source>
</evidence>
<dbReference type="GO" id="GO:0005506">
    <property type="term" value="F:iron ion binding"/>
    <property type="evidence" value="ECO:0007669"/>
    <property type="project" value="InterPro"/>
</dbReference>
<dbReference type="OMA" id="CAKYILA"/>
<evidence type="ECO:0000256" key="3">
    <source>
        <dbReference type="ARBA" id="ARBA00022723"/>
    </source>
</evidence>
<keyword evidence="11" id="KW-1185">Reference proteome</keyword>
<dbReference type="Gramene" id="mRNA:HanXRQr2_Chr08g0326851">
    <property type="protein sequence ID" value="CDS:HanXRQr2_Chr08g0326851.1"/>
    <property type="gene ID" value="HanXRQr2_Chr08g0326851"/>
</dbReference>
<keyword evidence="8" id="KW-0472">Membrane</keyword>
<evidence type="ECO:0000256" key="7">
    <source>
        <dbReference type="RuleBase" id="RU000461"/>
    </source>
</evidence>
<keyword evidence="8" id="KW-1133">Transmembrane helix</keyword>
<keyword evidence="5 6" id="KW-0408">Iron</keyword>
<dbReference type="Pfam" id="PF00067">
    <property type="entry name" value="p450"/>
    <property type="match status" value="1"/>
</dbReference>
<gene>
    <name evidence="10" type="ORF">HannXRQ_Chr08g0216061</name>
    <name evidence="9" type="ORF">HanXRQr2_Chr08g0326851</name>
</gene>
<keyword evidence="8" id="KW-0812">Transmembrane</keyword>
<dbReference type="InterPro" id="IPR002401">
    <property type="entry name" value="Cyt_P450_E_grp-I"/>
</dbReference>
<reference evidence="9" key="3">
    <citation type="submission" date="2020-06" db="EMBL/GenBank/DDBJ databases">
        <title>Helianthus annuus Genome sequencing and assembly Release 2.</title>
        <authorList>
            <person name="Gouzy J."/>
            <person name="Langlade N."/>
            <person name="Munos S."/>
        </authorList>
    </citation>
    <scope>NUCLEOTIDE SEQUENCE</scope>
    <source>
        <tissue evidence="9">Leaves</tissue>
    </source>
</reference>
<dbReference type="InterPro" id="IPR001128">
    <property type="entry name" value="Cyt_P450"/>
</dbReference>
<dbReference type="InterPro" id="IPR036396">
    <property type="entry name" value="Cyt_P450_sf"/>
</dbReference>
<evidence type="ECO:0000256" key="6">
    <source>
        <dbReference type="PIRSR" id="PIRSR602401-1"/>
    </source>
</evidence>
<evidence type="ECO:0000256" key="1">
    <source>
        <dbReference type="ARBA" id="ARBA00001971"/>
    </source>
</evidence>
<dbReference type="GO" id="GO:0020037">
    <property type="term" value="F:heme binding"/>
    <property type="evidence" value="ECO:0007669"/>
    <property type="project" value="InterPro"/>
</dbReference>
<evidence type="ECO:0000256" key="8">
    <source>
        <dbReference type="SAM" id="Phobius"/>
    </source>
</evidence>
<dbReference type="EMBL" id="CM007897">
    <property type="protein sequence ID" value="OTG17787.1"/>
    <property type="molecule type" value="Genomic_DNA"/>
</dbReference>
<dbReference type="CDD" id="cd11064">
    <property type="entry name" value="CYP86A"/>
    <property type="match status" value="1"/>
</dbReference>
<evidence type="ECO:0000313" key="11">
    <source>
        <dbReference type="Proteomes" id="UP000215914"/>
    </source>
</evidence>
<dbReference type="Proteomes" id="UP000215914">
    <property type="component" value="Chromosome 8"/>
</dbReference>
<comment type="similarity">
    <text evidence="2 7">Belongs to the cytochrome P450 family.</text>
</comment>
<dbReference type="Gene3D" id="1.10.630.10">
    <property type="entry name" value="Cytochrome P450"/>
    <property type="match status" value="1"/>
</dbReference>
<feature type="transmembrane region" description="Helical" evidence="8">
    <location>
        <begin position="7"/>
        <end position="27"/>
    </location>
</feature>
<evidence type="ECO:0000256" key="4">
    <source>
        <dbReference type="ARBA" id="ARBA00023002"/>
    </source>
</evidence>
<evidence type="ECO:0000313" key="9">
    <source>
        <dbReference type="EMBL" id="KAF5794328.1"/>
    </source>
</evidence>
<dbReference type="PROSITE" id="PS00086">
    <property type="entry name" value="CYTOCHROME_P450"/>
    <property type="match status" value="1"/>
</dbReference>
<keyword evidence="6 7" id="KW-0349">Heme</keyword>
<evidence type="ECO:0000313" key="10">
    <source>
        <dbReference type="EMBL" id="OTG17787.1"/>
    </source>
</evidence>
<dbReference type="EMBL" id="MNCJ02000323">
    <property type="protein sequence ID" value="KAF5794328.1"/>
    <property type="molecule type" value="Genomic_DNA"/>
</dbReference>
<dbReference type="STRING" id="4232.A0A251U348"/>
<proteinExistence type="inferred from homology"/>
<feature type="binding site" description="axial binding residue" evidence="6">
    <location>
        <position position="450"/>
    </location>
    <ligand>
        <name>heme</name>
        <dbReference type="ChEBI" id="CHEBI:30413"/>
    </ligand>
    <ligandPart>
        <name>Fe</name>
        <dbReference type="ChEBI" id="CHEBI:18248"/>
    </ligandPart>
</feature>
<reference evidence="9 11" key="1">
    <citation type="journal article" date="2017" name="Nature">
        <title>The sunflower genome provides insights into oil metabolism, flowering and Asterid evolution.</title>
        <authorList>
            <person name="Badouin H."/>
            <person name="Gouzy J."/>
            <person name="Grassa C.J."/>
            <person name="Murat F."/>
            <person name="Staton S.E."/>
            <person name="Cottret L."/>
            <person name="Lelandais-Briere C."/>
            <person name="Owens G.L."/>
            <person name="Carrere S."/>
            <person name="Mayjonade B."/>
            <person name="Legrand L."/>
            <person name="Gill N."/>
            <person name="Kane N.C."/>
            <person name="Bowers J.E."/>
            <person name="Hubner S."/>
            <person name="Bellec A."/>
            <person name="Berard A."/>
            <person name="Berges H."/>
            <person name="Blanchet N."/>
            <person name="Boniface M.C."/>
            <person name="Brunel D."/>
            <person name="Catrice O."/>
            <person name="Chaidir N."/>
            <person name="Claudel C."/>
            <person name="Donnadieu C."/>
            <person name="Faraut T."/>
            <person name="Fievet G."/>
            <person name="Helmstetter N."/>
            <person name="King M."/>
            <person name="Knapp S.J."/>
            <person name="Lai Z."/>
            <person name="Le Paslier M.C."/>
            <person name="Lippi Y."/>
            <person name="Lorenzon L."/>
            <person name="Mandel J.R."/>
            <person name="Marage G."/>
            <person name="Marchand G."/>
            <person name="Marquand E."/>
            <person name="Bret-Mestries E."/>
            <person name="Morien E."/>
            <person name="Nambeesan S."/>
            <person name="Nguyen T."/>
            <person name="Pegot-Espagnet P."/>
            <person name="Pouilly N."/>
            <person name="Raftis F."/>
            <person name="Sallet E."/>
            <person name="Schiex T."/>
            <person name="Thomas J."/>
            <person name="Vandecasteele C."/>
            <person name="Vares D."/>
            <person name="Vear F."/>
            <person name="Vautrin S."/>
            <person name="Crespi M."/>
            <person name="Mangin B."/>
            <person name="Burke J.M."/>
            <person name="Salse J."/>
            <person name="Munos S."/>
            <person name="Vincourt P."/>
            <person name="Rieseberg L.H."/>
            <person name="Langlade N.B."/>
        </authorList>
    </citation>
    <scope>NUCLEOTIDE SEQUENCE [LARGE SCALE GENOMIC DNA]</scope>
    <source>
        <strain evidence="11">cv. SF193</strain>
        <tissue evidence="9">Leaves</tissue>
    </source>
</reference>
<dbReference type="PANTHER" id="PTHR24296">
    <property type="entry name" value="CYTOCHROME P450"/>
    <property type="match status" value="1"/>
</dbReference>
<keyword evidence="7" id="KW-0503">Monooxygenase</keyword>
<dbReference type="GO" id="GO:0006629">
    <property type="term" value="P:lipid metabolic process"/>
    <property type="evidence" value="ECO:0007669"/>
    <property type="project" value="UniProtKB-ARBA"/>
</dbReference>
<dbReference type="InterPro" id="IPR017972">
    <property type="entry name" value="Cyt_P450_CS"/>
</dbReference>
<dbReference type="SUPFAM" id="SSF48264">
    <property type="entry name" value="Cytochrome P450"/>
    <property type="match status" value="1"/>
</dbReference>
<sequence>MAFLLNLIFVFPLLIFIYFLTVLYVSLNKNNIIPTNWPIFGMLPKTLMNSHRIYDYITEILAFSGGTFQFKSSVFQKTSKFCTANPLDVHHILSKNFSNYPRGNAFREIFDILGDGFSNTDGDIWQFHHNTIMSLFKSPSFHTLLEETIWNKVEKGLMPVLEYVSKQEVEIDLQDIFQRFAFDTICLLLFDSDPKSMSRDFPCIPCEKALSEIEEAILHRYILPPRFWKIQNVLGMGHEKKLSNAWETVDEFIYKCLAEKRKEFSKLNSGTEEEEFRLSTAFLRSYKGQSGSSGDQNKFLRDTLLNLLVAGRDTNSSTLSWLFYLLSKNPMVVNKIFEELQTQLKGKDIHAIELNKLVYLHGALCESLRLFPPVPFQIKTPSQPDVLPSGQRVDHNTSIILSFYSMGRMKSIWGEDCMEFKPERWISVGGGINHQPSYKFPAFNAGPRTCLGKHMSFTQMKIVAATIIYHYHVDIVEGQLVFPSDSIILKMKNGLRARLTKRSEVKA</sequence>
<dbReference type="PRINTS" id="PR00463">
    <property type="entry name" value="EP450I"/>
</dbReference>
<dbReference type="InParanoid" id="A0A251U348"/>
<protein>
    <submittedName>
        <fullName evidence="9 10">Cytochrome P450</fullName>
    </submittedName>
</protein>
<reference evidence="10" key="2">
    <citation type="submission" date="2017-02" db="EMBL/GenBank/DDBJ databases">
        <title>Sunflower complete genome.</title>
        <authorList>
            <person name="Langlade N."/>
            <person name="Munos S."/>
        </authorList>
    </citation>
    <scope>NUCLEOTIDE SEQUENCE [LARGE SCALE GENOMIC DNA]</scope>
    <source>
        <tissue evidence="10">Leaves</tissue>
    </source>
</reference>
<evidence type="ECO:0000256" key="5">
    <source>
        <dbReference type="ARBA" id="ARBA00023004"/>
    </source>
</evidence>
<comment type="cofactor">
    <cofactor evidence="1 6">
        <name>heme</name>
        <dbReference type="ChEBI" id="CHEBI:30413"/>
    </cofactor>
</comment>
<name>A0A251U348_HELAN</name>
<keyword evidence="3 6" id="KW-0479">Metal-binding</keyword>